<feature type="region of interest" description="Disordered" evidence="1">
    <location>
        <begin position="218"/>
        <end position="268"/>
    </location>
</feature>
<evidence type="ECO:0000313" key="3">
    <source>
        <dbReference type="Proteomes" id="UP001190700"/>
    </source>
</evidence>
<proteinExistence type="predicted"/>
<accession>A0AAE0L9E4</accession>
<evidence type="ECO:0000256" key="1">
    <source>
        <dbReference type="SAM" id="MobiDB-lite"/>
    </source>
</evidence>
<keyword evidence="3" id="KW-1185">Reference proteome</keyword>
<gene>
    <name evidence="2" type="ORF">CYMTET_14944</name>
</gene>
<dbReference type="AlphaFoldDB" id="A0AAE0L9E4"/>
<dbReference type="Proteomes" id="UP001190700">
    <property type="component" value="Unassembled WGS sequence"/>
</dbReference>
<feature type="compositionally biased region" description="Basic and acidic residues" evidence="1">
    <location>
        <begin position="225"/>
        <end position="266"/>
    </location>
</feature>
<evidence type="ECO:0000313" key="2">
    <source>
        <dbReference type="EMBL" id="KAK3277021.1"/>
    </source>
</evidence>
<organism evidence="2 3">
    <name type="scientific">Cymbomonas tetramitiformis</name>
    <dbReference type="NCBI Taxonomy" id="36881"/>
    <lineage>
        <taxon>Eukaryota</taxon>
        <taxon>Viridiplantae</taxon>
        <taxon>Chlorophyta</taxon>
        <taxon>Pyramimonadophyceae</taxon>
        <taxon>Pyramimonadales</taxon>
        <taxon>Pyramimonadaceae</taxon>
        <taxon>Cymbomonas</taxon>
    </lineage>
</organism>
<protein>
    <submittedName>
        <fullName evidence="2">Uncharacterized protein</fullName>
    </submittedName>
</protein>
<sequence>MFKGDENSQNSLWTSLVTSLHAAFEQTETSNDAIFYLVDTTHEVNPIYNAMLYEILTSLTAPTSPARRWVESSGRASPHDGKRTLLEITKRLLPRQHQPLGHYEELSAIVFETDVDPEPLITQFHECLRAIANSASEPLDDHQAKRQLLASLDNVFYKDVITPLRLDSEIDKVDLEDIYAHVLEVYVRDNSKYPRTSLPTAATALLVPESRARHHINVDATAGDLPRDRRDHDRDRDRGRDRGHGVRFPDSKWHDKNNRHDDGKFHGRDRRGAKKAFRFAASPLPKGGIWQQGRQPPSTFAARSFSFHVLSKAFVPECARCPPGHFHDVAHCPTEDALCHQCDIDSADAADSVVSAFQTVFDDEDDLEFARLCVLHEQSLVRHDPEPFTYAENVDVNLRAYYAALQDPASAGSQASLLAAKIHDARHVLDDLKQHFPLVHFHVVNVEAEKDATPLADDNSSPPWVPTPAVVFPGNPDENTLQPKAFVDDECPFEEPFMDKFFKVTMEPQPEMPAFNDFNDTSAGPYLSDSDDDSEIAGHDAPDGPLLSGDPPPRDLHTTALRALPAGGLCTCPQPSMAAAYFKDFDDLADPHYVLSAANTFDTFGNCESYNICEFNDEIYFDSYNYLTRELCSTDHFESG</sequence>
<dbReference type="EMBL" id="LGRX02006274">
    <property type="protein sequence ID" value="KAK3277021.1"/>
    <property type="molecule type" value="Genomic_DNA"/>
</dbReference>
<name>A0AAE0L9E4_9CHLO</name>
<feature type="region of interest" description="Disordered" evidence="1">
    <location>
        <begin position="512"/>
        <end position="555"/>
    </location>
</feature>
<reference evidence="2 3" key="1">
    <citation type="journal article" date="2015" name="Genome Biol. Evol.">
        <title>Comparative Genomics of a Bacterivorous Green Alga Reveals Evolutionary Causalities and Consequences of Phago-Mixotrophic Mode of Nutrition.</title>
        <authorList>
            <person name="Burns J.A."/>
            <person name="Paasch A."/>
            <person name="Narechania A."/>
            <person name="Kim E."/>
        </authorList>
    </citation>
    <scope>NUCLEOTIDE SEQUENCE [LARGE SCALE GENOMIC DNA]</scope>
    <source>
        <strain evidence="2 3">PLY_AMNH</strain>
    </source>
</reference>
<comment type="caution">
    <text evidence="2">The sequence shown here is derived from an EMBL/GenBank/DDBJ whole genome shotgun (WGS) entry which is preliminary data.</text>
</comment>